<proteinExistence type="predicted"/>
<evidence type="ECO:0000313" key="2">
    <source>
        <dbReference type="EMBL" id="VEL22516.1"/>
    </source>
</evidence>
<keyword evidence="3" id="KW-1185">Reference proteome</keyword>
<dbReference type="GO" id="GO:0001401">
    <property type="term" value="C:SAM complex"/>
    <property type="evidence" value="ECO:0007669"/>
    <property type="project" value="InterPro"/>
</dbReference>
<feature type="domain" description="Mitochondrial outer membrane transport complex Sam37/metaxin N-terminal" evidence="1">
    <location>
        <begin position="10"/>
        <end position="109"/>
    </location>
</feature>
<gene>
    <name evidence="2" type="ORF">PXEA_LOCUS15956</name>
</gene>
<dbReference type="EMBL" id="CAAALY010056828">
    <property type="protein sequence ID" value="VEL22516.1"/>
    <property type="molecule type" value="Genomic_DNA"/>
</dbReference>
<name>A0A448WX67_9PLAT</name>
<sequence>MRTYIGLAKAPMNIYGNVVGSSTSLDNLPLLAHDNSKVTGVKDILTYLRKENYGLEYQLSDSDTIKMAALIGNIESCLLPAMKYFLWSEPNVYSMYTRRIYSHDFNWIYGAYRLYQWKSRYTREARYSQLDNCYREATDIKLVRNSVNSYSVLYSCLMH</sequence>
<dbReference type="AlphaFoldDB" id="A0A448WX67"/>
<evidence type="ECO:0000313" key="3">
    <source>
        <dbReference type="Proteomes" id="UP000784294"/>
    </source>
</evidence>
<dbReference type="InterPro" id="IPR019564">
    <property type="entry name" value="Sam37/metaxin_N"/>
</dbReference>
<comment type="caution">
    <text evidence="2">The sequence shown here is derived from an EMBL/GenBank/DDBJ whole genome shotgun (WGS) entry which is preliminary data.</text>
</comment>
<dbReference type="OrthoDB" id="5835136at2759"/>
<dbReference type="Proteomes" id="UP000784294">
    <property type="component" value="Unassembled WGS sequence"/>
</dbReference>
<evidence type="ECO:0000259" key="1">
    <source>
        <dbReference type="Pfam" id="PF10568"/>
    </source>
</evidence>
<dbReference type="Pfam" id="PF10568">
    <property type="entry name" value="Tom37"/>
    <property type="match status" value="1"/>
</dbReference>
<protein>
    <recommendedName>
        <fullName evidence="1">Mitochondrial outer membrane transport complex Sam37/metaxin N-terminal domain-containing protein</fullName>
    </recommendedName>
</protein>
<organism evidence="2 3">
    <name type="scientific">Protopolystoma xenopodis</name>
    <dbReference type="NCBI Taxonomy" id="117903"/>
    <lineage>
        <taxon>Eukaryota</taxon>
        <taxon>Metazoa</taxon>
        <taxon>Spiralia</taxon>
        <taxon>Lophotrochozoa</taxon>
        <taxon>Platyhelminthes</taxon>
        <taxon>Monogenea</taxon>
        <taxon>Polyopisthocotylea</taxon>
        <taxon>Polystomatidea</taxon>
        <taxon>Polystomatidae</taxon>
        <taxon>Protopolystoma</taxon>
    </lineage>
</organism>
<accession>A0A448WX67</accession>
<reference evidence="2" key="1">
    <citation type="submission" date="2018-11" db="EMBL/GenBank/DDBJ databases">
        <authorList>
            <consortium name="Pathogen Informatics"/>
        </authorList>
    </citation>
    <scope>NUCLEOTIDE SEQUENCE</scope>
</reference>